<feature type="region of interest" description="Disordered" evidence="12">
    <location>
        <begin position="364"/>
        <end position="399"/>
    </location>
</feature>
<dbReference type="InterPro" id="IPR033522">
    <property type="entry name" value="IA-2/IA-2_beta"/>
</dbReference>
<dbReference type="InterPro" id="IPR021613">
    <property type="entry name" value="Receptor_IA-2_dom"/>
</dbReference>
<feature type="domain" description="Tyrosine-protein phosphatase" evidence="15">
    <location>
        <begin position="674"/>
        <end position="934"/>
    </location>
</feature>
<dbReference type="PROSITE" id="PS50056">
    <property type="entry name" value="TYR_PHOSPHATASE_2"/>
    <property type="match status" value="1"/>
</dbReference>
<evidence type="ECO:0000256" key="1">
    <source>
        <dbReference type="ARBA" id="ARBA00004212"/>
    </source>
</evidence>
<feature type="region of interest" description="Disordered" evidence="12">
    <location>
        <begin position="601"/>
        <end position="649"/>
    </location>
</feature>
<keyword evidence="8 18" id="KW-0675">Receptor</keyword>
<feature type="chain" id="PRO_5015042111" evidence="14">
    <location>
        <begin position="17"/>
        <end position="945"/>
    </location>
</feature>
<dbReference type="InterPro" id="IPR038112">
    <property type="entry name" value="Receptor_IA-2_ectodomain_sf"/>
</dbReference>
<feature type="signal peptide" evidence="14">
    <location>
        <begin position="1"/>
        <end position="16"/>
    </location>
</feature>
<keyword evidence="4 14" id="KW-0732">Signal</keyword>
<feature type="compositionally biased region" description="Basic and acidic residues" evidence="12">
    <location>
        <begin position="380"/>
        <end position="399"/>
    </location>
</feature>
<evidence type="ECO:0000256" key="9">
    <source>
        <dbReference type="ARBA" id="ARBA00023180"/>
    </source>
</evidence>
<gene>
    <name evidence="18" type="primary">Ptprn2_0</name>
    <name evidence="18" type="ORF">g.85486</name>
</gene>
<reference evidence="17" key="1">
    <citation type="submission" date="2014-09" db="EMBL/GenBank/DDBJ databases">
        <authorList>
            <person name="Magalhaes I.L.F."/>
            <person name="Oliveira U."/>
            <person name="Santos F.R."/>
            <person name="Vidigal T.H.D.A."/>
            <person name="Brescovit A.D."/>
            <person name="Santos A.J."/>
        </authorList>
    </citation>
    <scope>NUCLEOTIDE SEQUENCE</scope>
</reference>
<reference evidence="18" key="2">
    <citation type="journal article" date="2016" name="Gigascience">
        <title>De novo construction of an expanded transcriptome assembly for the western tarnished plant bug, Lygus hesperus.</title>
        <authorList>
            <person name="Tassone E.E."/>
            <person name="Geib S.M."/>
            <person name="Hall B."/>
            <person name="Fabrick J.A."/>
            <person name="Brent C.S."/>
            <person name="Hull J.J."/>
        </authorList>
    </citation>
    <scope>NUCLEOTIDE SEQUENCE</scope>
</reference>
<dbReference type="PRINTS" id="PR00700">
    <property type="entry name" value="PRTYPHPHTASE"/>
</dbReference>
<dbReference type="Pfam" id="PF11548">
    <property type="entry name" value="Receptor_IA-2"/>
    <property type="match status" value="1"/>
</dbReference>
<dbReference type="GO" id="GO:0004725">
    <property type="term" value="F:protein tyrosine phosphatase activity"/>
    <property type="evidence" value="ECO:0007669"/>
    <property type="project" value="InterPro"/>
</dbReference>
<evidence type="ECO:0000256" key="7">
    <source>
        <dbReference type="ARBA" id="ARBA00023136"/>
    </source>
</evidence>
<keyword evidence="3 13" id="KW-0812">Transmembrane</keyword>
<feature type="compositionally biased region" description="Acidic residues" evidence="12">
    <location>
        <begin position="280"/>
        <end position="294"/>
    </location>
</feature>
<accession>A0A0K8SYF7</accession>
<dbReference type="GO" id="GO:0051046">
    <property type="term" value="P:regulation of secretion"/>
    <property type="evidence" value="ECO:0007669"/>
    <property type="project" value="TreeGrafter"/>
</dbReference>
<dbReference type="Gene3D" id="3.30.70.2470">
    <property type="entry name" value="Protein-tyrosine phosphatase receptor IA-2 ectodomain"/>
    <property type="match status" value="1"/>
</dbReference>
<keyword evidence="10" id="KW-0968">Cytoplasmic vesicle</keyword>
<organism evidence="17">
    <name type="scientific">Lygus hesperus</name>
    <name type="common">Western plant bug</name>
    <dbReference type="NCBI Taxonomy" id="30085"/>
    <lineage>
        <taxon>Eukaryota</taxon>
        <taxon>Metazoa</taxon>
        <taxon>Ecdysozoa</taxon>
        <taxon>Arthropoda</taxon>
        <taxon>Hexapoda</taxon>
        <taxon>Insecta</taxon>
        <taxon>Pterygota</taxon>
        <taxon>Neoptera</taxon>
        <taxon>Paraneoptera</taxon>
        <taxon>Hemiptera</taxon>
        <taxon>Heteroptera</taxon>
        <taxon>Panheteroptera</taxon>
        <taxon>Cimicomorpha</taxon>
        <taxon>Miridae</taxon>
        <taxon>Mirini</taxon>
        <taxon>Lygus</taxon>
    </lineage>
</organism>
<dbReference type="PANTHER" id="PTHR46106:SF4">
    <property type="entry name" value="IA-2 PROTEIN TYROSINE PHOSPHATASE, ISOFORM C"/>
    <property type="match status" value="1"/>
</dbReference>
<evidence type="ECO:0000256" key="6">
    <source>
        <dbReference type="ARBA" id="ARBA00023018"/>
    </source>
</evidence>
<dbReference type="Gene3D" id="3.90.190.10">
    <property type="entry name" value="Protein tyrosine phosphatase superfamily"/>
    <property type="match status" value="1"/>
</dbReference>
<sequence length="945" mass="106559">MRSVLLPIVLLSVAKSSSFVDGSGNVGCLFSEDLCKPETQWCYDDGAFGRCLPTGPGADDEIYRHNLQQDDLEKLEFELGQLLQNGYRWSHRHTQCVLQALLHSIRTGSAFDRIICDRLKERDLESALNSGDVDDEVDPESLAYIKYGPNDNDQSPDFARIVYYSTKDRNPDDGVYGVEEDVEYDEPYTLVRRSLPETWESDHFSTLYNTPDHFRSGFELKDLPGERLLREAPKAGDDEVLKEDEDYYDEDPDFMVPIRDKISSVVPPNFLENPDIAQDWNDDDDDDIDDNEADDQPLFLIPSDQPSQFGPMFESPGSSIDEGYTEGGVISIPNAQGYQEMQDMQDMQDSWLESLGFKRRERLDVKKPGPPYDPAFQKKLTTEKPKLNETERKGEGQKEDISNALPMQPMKLIFSPKSRSVKKIVEDEIPDNSQYDVIDTTYTYIEFRNDINTWKEGRAIVDKVADLLKVPKELFTKERVDRNEVTFQVKEPNSYGLNGTEVARKIESIKDDLGKTAGVFITGYGIGNKSKLPSAKQLDIRPDHEVYVVSVIVCGVLAALTLSAGVLYLTRRHGYKLANMTSGDTESSKLYQDLCRARMSSKNTTPAGNSAGEAAPAPAQRIASLSKESDKDSPSSRSSTSSWSDEPALTNMDVTTGKIVLAYMEEHIQNEERLETEWTALCAYEADPCATTIAQRPENLQKNRYPHALPYDHARVVLNELCNITESDYINASTIADHDPRNAAYIVTQGPLPHTVADLWQMVWEQGCVVLVMLSRLGEPDAPLCHRYWPEDGSEIYHIYEVHLVGEYMWCDDYVVRSFYLKNMKTGETRTVTQFHFLSWPDGGVPNATKSLLEFRRKVNKSFRGRSCPIVVHCSDGVGRSGAYVLMDMVLNRIAKGAKEIDIAATLEHIRDQRAGAVATKKQFQFVLQAVADEVQAILKVLQQQ</sequence>
<dbReference type="GO" id="GO:0030658">
    <property type="term" value="C:transport vesicle membrane"/>
    <property type="evidence" value="ECO:0007669"/>
    <property type="project" value="UniProtKB-SubCell"/>
</dbReference>
<dbReference type="EMBL" id="GDHC01021406">
    <property type="protein sequence ID" value="JAP97222.1"/>
    <property type="molecule type" value="Transcribed_RNA"/>
</dbReference>
<evidence type="ECO:0000256" key="10">
    <source>
        <dbReference type="ARBA" id="ARBA00023329"/>
    </source>
</evidence>
<dbReference type="InterPro" id="IPR003595">
    <property type="entry name" value="Tyr_Pase_cat"/>
</dbReference>
<keyword evidence="6" id="KW-0770">Synapse</keyword>
<dbReference type="AlphaFoldDB" id="A0A0K8SYF7"/>
<dbReference type="EMBL" id="GBRD01007881">
    <property type="protein sequence ID" value="JAG57940.1"/>
    <property type="molecule type" value="Transcribed_RNA"/>
</dbReference>
<evidence type="ECO:0000256" key="5">
    <source>
        <dbReference type="ARBA" id="ARBA00022989"/>
    </source>
</evidence>
<keyword evidence="7 13" id="KW-0472">Membrane</keyword>
<dbReference type="SUPFAM" id="SSF52799">
    <property type="entry name" value="(Phosphotyrosine protein) phosphatases II"/>
    <property type="match status" value="1"/>
</dbReference>
<dbReference type="FunFam" id="3.90.190.10:FF:000017">
    <property type="entry name" value="receptor-type tyrosine-protein phosphatase-like N isoform X2"/>
    <property type="match status" value="1"/>
</dbReference>
<evidence type="ECO:0000256" key="3">
    <source>
        <dbReference type="ARBA" id="ARBA00022692"/>
    </source>
</evidence>
<evidence type="ECO:0000256" key="14">
    <source>
        <dbReference type="SAM" id="SignalP"/>
    </source>
</evidence>
<dbReference type="SMART" id="SM00194">
    <property type="entry name" value="PTPc"/>
    <property type="match status" value="1"/>
</dbReference>
<proteinExistence type="predicted"/>
<dbReference type="InterPro" id="IPR000242">
    <property type="entry name" value="PTP_cat"/>
</dbReference>
<dbReference type="InterPro" id="IPR000387">
    <property type="entry name" value="Tyr_Pase_dom"/>
</dbReference>
<comment type="subcellular location">
    <subcellularLocation>
        <location evidence="1">Cytoplasmic vesicle</location>
        <location evidence="1">Secretory vesicle membrane</location>
        <topology evidence="1">Single-pass type I membrane protein</topology>
    </subcellularLocation>
    <subcellularLocation>
        <location evidence="11">Synapse</location>
    </subcellularLocation>
</comment>
<dbReference type="PANTHER" id="PTHR46106">
    <property type="entry name" value="IA-2 PROTEIN TYROSINE PHOSPHATASE, ISOFORM C"/>
    <property type="match status" value="1"/>
</dbReference>
<evidence type="ECO:0000256" key="13">
    <source>
        <dbReference type="SAM" id="Phobius"/>
    </source>
</evidence>
<evidence type="ECO:0000259" key="16">
    <source>
        <dbReference type="PROSITE" id="PS50056"/>
    </source>
</evidence>
<dbReference type="PROSITE" id="PS00383">
    <property type="entry name" value="TYR_PHOSPHATASE_1"/>
    <property type="match status" value="1"/>
</dbReference>
<feature type="transmembrane region" description="Helical" evidence="13">
    <location>
        <begin position="546"/>
        <end position="570"/>
    </location>
</feature>
<evidence type="ECO:0000313" key="17">
    <source>
        <dbReference type="EMBL" id="JAG57940.1"/>
    </source>
</evidence>
<evidence type="ECO:0000256" key="12">
    <source>
        <dbReference type="SAM" id="MobiDB-lite"/>
    </source>
</evidence>
<evidence type="ECO:0000259" key="15">
    <source>
        <dbReference type="PROSITE" id="PS50055"/>
    </source>
</evidence>
<dbReference type="InterPro" id="IPR016130">
    <property type="entry name" value="Tyr_Pase_AS"/>
</dbReference>
<evidence type="ECO:0000256" key="4">
    <source>
        <dbReference type="ARBA" id="ARBA00022729"/>
    </source>
</evidence>
<evidence type="ECO:0000256" key="11">
    <source>
        <dbReference type="ARBA" id="ARBA00034103"/>
    </source>
</evidence>
<evidence type="ECO:0000313" key="18">
    <source>
        <dbReference type="EMBL" id="JAP97222.1"/>
    </source>
</evidence>
<name>A0A0K8SYF7_LYGHE</name>
<protein>
    <submittedName>
        <fullName evidence="18">Receptor-type tyrosine-protein phosphatase N2</fullName>
    </submittedName>
</protein>
<keyword evidence="2" id="KW-0597">Phosphoprotein</keyword>
<feature type="compositionally biased region" description="Low complexity" evidence="12">
    <location>
        <begin position="635"/>
        <end position="645"/>
    </location>
</feature>
<dbReference type="PROSITE" id="PS50055">
    <property type="entry name" value="TYR_PHOSPHATASE_PTP"/>
    <property type="match status" value="1"/>
</dbReference>
<feature type="domain" description="Tyrosine specific protein phosphatases" evidence="16">
    <location>
        <begin position="850"/>
        <end position="925"/>
    </location>
</feature>
<keyword evidence="9" id="KW-0325">Glycoprotein</keyword>
<dbReference type="GO" id="GO:0045202">
    <property type="term" value="C:synapse"/>
    <property type="evidence" value="ECO:0007669"/>
    <property type="project" value="UniProtKB-SubCell"/>
</dbReference>
<evidence type="ECO:0000256" key="2">
    <source>
        <dbReference type="ARBA" id="ARBA00022553"/>
    </source>
</evidence>
<dbReference type="GO" id="GO:0030141">
    <property type="term" value="C:secretory granule"/>
    <property type="evidence" value="ECO:0007669"/>
    <property type="project" value="InterPro"/>
</dbReference>
<dbReference type="SMART" id="SM00404">
    <property type="entry name" value="PTPc_motif"/>
    <property type="match status" value="1"/>
</dbReference>
<evidence type="ECO:0000256" key="8">
    <source>
        <dbReference type="ARBA" id="ARBA00023170"/>
    </source>
</evidence>
<keyword evidence="5 13" id="KW-1133">Transmembrane helix</keyword>
<dbReference type="InterPro" id="IPR029021">
    <property type="entry name" value="Prot-tyrosine_phosphatase-like"/>
</dbReference>
<dbReference type="GO" id="GO:0048666">
    <property type="term" value="P:neuron development"/>
    <property type="evidence" value="ECO:0007669"/>
    <property type="project" value="UniProtKB-ARBA"/>
</dbReference>
<feature type="region of interest" description="Disordered" evidence="12">
    <location>
        <begin position="267"/>
        <end position="294"/>
    </location>
</feature>
<dbReference type="Pfam" id="PF00102">
    <property type="entry name" value="Y_phosphatase"/>
    <property type="match status" value="1"/>
</dbReference>